<feature type="non-terminal residue" evidence="2">
    <location>
        <position position="1"/>
    </location>
</feature>
<dbReference type="GO" id="GO:0015074">
    <property type="term" value="P:DNA integration"/>
    <property type="evidence" value="ECO:0007669"/>
    <property type="project" value="InterPro"/>
</dbReference>
<accession>A0A482W6A6</accession>
<keyword evidence="3" id="KW-1185">Reference proteome</keyword>
<name>A0A482W6A6_ASBVE</name>
<dbReference type="GO" id="GO:0003677">
    <property type="term" value="F:DNA binding"/>
    <property type="evidence" value="ECO:0007669"/>
    <property type="project" value="InterPro"/>
</dbReference>
<feature type="domain" description="Transposase Tc1-like" evidence="1">
    <location>
        <begin position="10"/>
        <end position="71"/>
    </location>
</feature>
<proteinExistence type="predicted"/>
<dbReference type="EMBL" id="QDEB01024323">
    <property type="protein sequence ID" value="RZC40652.1"/>
    <property type="molecule type" value="Genomic_DNA"/>
</dbReference>
<dbReference type="InterPro" id="IPR002492">
    <property type="entry name" value="Transposase_Tc1-like"/>
</dbReference>
<evidence type="ECO:0000259" key="1">
    <source>
        <dbReference type="Pfam" id="PF01498"/>
    </source>
</evidence>
<dbReference type="Pfam" id="PF01498">
    <property type="entry name" value="HTH_Tnp_Tc3_2"/>
    <property type="match status" value="1"/>
</dbReference>
<reference evidence="2 3" key="1">
    <citation type="submission" date="2017-03" db="EMBL/GenBank/DDBJ databases">
        <title>Genome of the blue death feigning beetle - Asbolus verrucosus.</title>
        <authorList>
            <person name="Rider S.D."/>
        </authorList>
    </citation>
    <scope>NUCLEOTIDE SEQUENCE [LARGE SCALE GENOMIC DNA]</scope>
    <source>
        <strain evidence="2">Butters</strain>
        <tissue evidence="2">Head and leg muscle</tissue>
    </source>
</reference>
<sequence>ENRLLTISGRRDPFTTTPKLRNQLQDATGTNASVRTFRNRVLNLKCRRPLTCISLTPEHRRQRYDWCNNHVYLERRVESCYVH</sequence>
<dbReference type="AlphaFoldDB" id="A0A482W6A6"/>
<evidence type="ECO:0000313" key="2">
    <source>
        <dbReference type="EMBL" id="RZC40652.1"/>
    </source>
</evidence>
<dbReference type="Proteomes" id="UP000292052">
    <property type="component" value="Unassembled WGS sequence"/>
</dbReference>
<organism evidence="2 3">
    <name type="scientific">Asbolus verrucosus</name>
    <name type="common">Desert ironclad beetle</name>
    <dbReference type="NCBI Taxonomy" id="1661398"/>
    <lineage>
        <taxon>Eukaryota</taxon>
        <taxon>Metazoa</taxon>
        <taxon>Ecdysozoa</taxon>
        <taxon>Arthropoda</taxon>
        <taxon>Hexapoda</taxon>
        <taxon>Insecta</taxon>
        <taxon>Pterygota</taxon>
        <taxon>Neoptera</taxon>
        <taxon>Endopterygota</taxon>
        <taxon>Coleoptera</taxon>
        <taxon>Polyphaga</taxon>
        <taxon>Cucujiformia</taxon>
        <taxon>Tenebrionidae</taxon>
        <taxon>Pimeliinae</taxon>
        <taxon>Asbolus</taxon>
    </lineage>
</organism>
<comment type="caution">
    <text evidence="2">The sequence shown here is derived from an EMBL/GenBank/DDBJ whole genome shotgun (WGS) entry which is preliminary data.</text>
</comment>
<dbReference type="OrthoDB" id="8354912at2759"/>
<evidence type="ECO:0000313" key="3">
    <source>
        <dbReference type="Proteomes" id="UP000292052"/>
    </source>
</evidence>
<protein>
    <submittedName>
        <fullName evidence="2">HTH Tnp Tc3 2 domain containing protein</fullName>
    </submittedName>
</protein>
<gene>
    <name evidence="2" type="ORF">BDFB_012784</name>
</gene>
<dbReference type="GO" id="GO:0006313">
    <property type="term" value="P:DNA transposition"/>
    <property type="evidence" value="ECO:0007669"/>
    <property type="project" value="InterPro"/>
</dbReference>